<proteinExistence type="inferred from homology"/>
<evidence type="ECO:0000256" key="7">
    <source>
        <dbReference type="ARBA" id="ARBA00022803"/>
    </source>
</evidence>
<dbReference type="SUPFAM" id="SSF48452">
    <property type="entry name" value="TPR-like"/>
    <property type="match status" value="1"/>
</dbReference>
<evidence type="ECO:0000256" key="6">
    <source>
        <dbReference type="ARBA" id="ARBA00022737"/>
    </source>
</evidence>
<dbReference type="InterPro" id="IPR029489">
    <property type="entry name" value="OGT/SEC/SPY_C"/>
</dbReference>
<dbReference type="eggNOG" id="COG3914">
    <property type="taxonomic scope" value="Bacteria"/>
</dbReference>
<dbReference type="PROSITE" id="PS50005">
    <property type="entry name" value="TPR"/>
    <property type="match status" value="2"/>
</dbReference>
<dbReference type="SUPFAM" id="SSF103642">
    <property type="entry name" value="Sec-C motif"/>
    <property type="match status" value="1"/>
</dbReference>
<dbReference type="STRING" id="522306.CAP2UW1_1847"/>
<dbReference type="KEGG" id="app:CAP2UW1_1847"/>
<feature type="repeat" description="TPR" evidence="8">
    <location>
        <begin position="106"/>
        <end position="139"/>
    </location>
</feature>
<dbReference type="Gene3D" id="3.10.450.50">
    <property type="match status" value="1"/>
</dbReference>
<evidence type="ECO:0000313" key="10">
    <source>
        <dbReference type="EMBL" id="ACV35146.1"/>
    </source>
</evidence>
<evidence type="ECO:0000256" key="2">
    <source>
        <dbReference type="ARBA" id="ARBA00005386"/>
    </source>
</evidence>
<dbReference type="CAZy" id="GT41">
    <property type="family name" value="Glycosyltransferase Family 41"/>
</dbReference>
<keyword evidence="7 8" id="KW-0802">TPR repeat</keyword>
<reference evidence="10" key="2">
    <citation type="submission" date="2009-09" db="EMBL/GenBank/DDBJ databases">
        <title>Complete sequence of chromosome of Candidatus Accumulibacter phosphatis clade IIA str. UW-1.</title>
        <authorList>
            <consortium name="US DOE Joint Genome Institute"/>
            <person name="Martin H.G."/>
            <person name="Ivanova N."/>
            <person name="Kunin V."/>
            <person name="Warnecke F."/>
            <person name="Barry K."/>
            <person name="He S."/>
            <person name="Salamov A."/>
            <person name="Szeto E."/>
            <person name="Dalin E."/>
            <person name="Pangilinan J.L."/>
            <person name="Lapidus A."/>
            <person name="Lowry S."/>
            <person name="Kyrpides N.C."/>
            <person name="McMahon K.D."/>
            <person name="Hugenholtz P."/>
        </authorList>
    </citation>
    <scope>NUCLEOTIDE SEQUENCE [LARGE SCALE GENOMIC DNA]</scope>
    <source>
        <strain evidence="10">UW-1</strain>
    </source>
</reference>
<evidence type="ECO:0000256" key="1">
    <source>
        <dbReference type="ARBA" id="ARBA00004922"/>
    </source>
</evidence>
<comment type="similarity">
    <text evidence="2">Belongs to the glycosyltransferase 41 family. O-GlcNAc transferase subfamily.</text>
</comment>
<dbReference type="PROSITE" id="PS50293">
    <property type="entry name" value="TPR_REGION"/>
    <property type="match status" value="1"/>
</dbReference>
<dbReference type="InterPro" id="IPR011990">
    <property type="entry name" value="TPR-like_helical_dom_sf"/>
</dbReference>
<protein>
    <recommendedName>
        <fullName evidence="3">protein O-GlcNAc transferase</fullName>
        <ecNumber evidence="3">2.4.1.255</ecNumber>
    </recommendedName>
</protein>
<dbReference type="eggNOG" id="COG0457">
    <property type="taxonomic scope" value="Bacteria"/>
</dbReference>
<dbReference type="OrthoDB" id="101857at2"/>
<sequence length="805" mass="86375">MTRVGRNDPCPCGSGRKFKACCQAKSASGVVASERLFGAQSAEGRRLIGLLHAGQHSRLEMEIKRLLPSAPGSAFLWGLLGVTLQMRGDDGLAALQRAADLAPGDADALLNLGTALLAQGRASEAVAALRRAVELRPANPATTVQLGNALAHAGRDAEAEAAFRGALGLDGDSVDAMLGLADTLSRRGCLAEAELLCERALVVHPQHPMPHFCKGELRRLSGRLPEAAAEYARVIQLAPAYLPAYNNLGNVLIELGQLAAAEKTFTDVLAIAPAYLDALMNLGRLLGEQDRLGEAEAAYRRVVQQLPGHLPALARLAAVLAERGQAADAEATLRQALEMAPGRRELHLQHALSLLPIVASTSEEASSAPARFASALAACALDHHREDAGVGEPAASLMPFFLAYRYGNHLASLSAFGDLVGSSAPLASLPPARERIRLLVISRHLRRHSVWDVVLHGLLRHLDRTRFEVVLYHLGVVEDAETAVARNLADVWRDRASVADAAAWQAAVIADAPDAIFYPELGMDPLTYHLAARRLAPLQMAGWGHPITTGLASIDLFLSGELIEPPAASAHYRERLVLLPGAGCCTVPLLLPATPIPEVEAELARSRGVRFVVPQRPMKFDPSDDELFVDLAEQVPDALFILCRDPVYPWATDRLLDRLAGAFRNRGLAAEGRFLVLPWLAAGAFLSLMDGCDVYLDCPAFSGYTTAWQALHRGIPIVTMEGACMRQRLAAGVLRQAGLSETVAASRAEYLRLAVRLADESRDTGLRAARRERQRAAAGRVDGDTRVVRAFENVVIAALDNARRG</sequence>
<dbReference type="PANTHER" id="PTHR44835">
    <property type="entry name" value="UDP-N-ACETYLGLUCOSAMINE--PEPTIDE N-ACETYLGLUCOSAMINYLTRANSFERASE SPINDLY-RELATED"/>
    <property type="match status" value="1"/>
</dbReference>
<dbReference type="GO" id="GO:0097363">
    <property type="term" value="F:protein O-acetylglucosaminyltransferase activity"/>
    <property type="evidence" value="ECO:0007669"/>
    <property type="project" value="UniProtKB-EC"/>
</dbReference>
<dbReference type="Pfam" id="PF13432">
    <property type="entry name" value="TPR_16"/>
    <property type="match status" value="2"/>
</dbReference>
<dbReference type="HOGENOM" id="CLU_001721_3_1_4"/>
<comment type="pathway">
    <text evidence="1">Protein modification; protein glycosylation.</text>
</comment>
<evidence type="ECO:0000256" key="5">
    <source>
        <dbReference type="ARBA" id="ARBA00022679"/>
    </source>
</evidence>
<dbReference type="PANTHER" id="PTHR44835:SF1">
    <property type="entry name" value="PROTEIN O-GLCNAC TRANSFERASE"/>
    <property type="match status" value="1"/>
</dbReference>
<keyword evidence="4" id="KW-0328">Glycosyltransferase</keyword>
<accession>C7RV67</accession>
<dbReference type="Pfam" id="PF14559">
    <property type="entry name" value="TPR_19"/>
    <property type="match status" value="2"/>
</dbReference>
<evidence type="ECO:0000259" key="9">
    <source>
        <dbReference type="Pfam" id="PF13844"/>
    </source>
</evidence>
<feature type="domain" description="O-GlcNAc transferase C-terminal" evidence="9">
    <location>
        <begin position="618"/>
        <end position="762"/>
    </location>
</feature>
<dbReference type="eggNOG" id="COG3012">
    <property type="taxonomic scope" value="Bacteria"/>
</dbReference>
<dbReference type="Pfam" id="PF02810">
    <property type="entry name" value="SEC-C"/>
    <property type="match status" value="1"/>
</dbReference>
<keyword evidence="5" id="KW-0808">Transferase</keyword>
<dbReference type="EC" id="2.4.1.255" evidence="3"/>
<dbReference type="Gene3D" id="3.40.50.2000">
    <property type="entry name" value="Glycogen Phosphorylase B"/>
    <property type="match status" value="1"/>
</dbReference>
<name>C7RV67_ACCRE</name>
<keyword evidence="6" id="KW-0677">Repeat</keyword>
<dbReference type="InterPro" id="IPR019734">
    <property type="entry name" value="TPR_rpt"/>
</dbReference>
<gene>
    <name evidence="10" type="ordered locus">CAP2UW1_1847</name>
</gene>
<dbReference type="InterPro" id="IPR004027">
    <property type="entry name" value="SEC_C_motif"/>
</dbReference>
<dbReference type="Gene3D" id="3.40.50.11380">
    <property type="match status" value="1"/>
</dbReference>
<evidence type="ECO:0000256" key="4">
    <source>
        <dbReference type="ARBA" id="ARBA00022676"/>
    </source>
</evidence>
<dbReference type="EMBL" id="CP001715">
    <property type="protein sequence ID" value="ACV35146.1"/>
    <property type="molecule type" value="Genomic_DNA"/>
</dbReference>
<feature type="repeat" description="TPR" evidence="8">
    <location>
        <begin position="242"/>
        <end position="275"/>
    </location>
</feature>
<dbReference type="Pfam" id="PF13844">
    <property type="entry name" value="Glyco_transf_41"/>
    <property type="match status" value="1"/>
</dbReference>
<evidence type="ECO:0000256" key="8">
    <source>
        <dbReference type="PROSITE-ProRule" id="PRU00339"/>
    </source>
</evidence>
<dbReference type="SMART" id="SM00028">
    <property type="entry name" value="TPR"/>
    <property type="match status" value="7"/>
</dbReference>
<dbReference type="Gene3D" id="1.25.40.10">
    <property type="entry name" value="Tetratricopeptide repeat domain"/>
    <property type="match status" value="3"/>
</dbReference>
<organism evidence="10">
    <name type="scientific">Accumulibacter regalis</name>
    <dbReference type="NCBI Taxonomy" id="522306"/>
    <lineage>
        <taxon>Bacteria</taxon>
        <taxon>Pseudomonadati</taxon>
        <taxon>Pseudomonadota</taxon>
        <taxon>Betaproteobacteria</taxon>
        <taxon>Candidatus Accumulibacter</taxon>
    </lineage>
</organism>
<dbReference type="AlphaFoldDB" id="C7RV67"/>
<dbReference type="InterPro" id="IPR051939">
    <property type="entry name" value="Glycosyltr_41/O-GlcNAc_trsf"/>
</dbReference>
<evidence type="ECO:0000256" key="3">
    <source>
        <dbReference type="ARBA" id="ARBA00011970"/>
    </source>
</evidence>
<reference evidence="10" key="1">
    <citation type="submission" date="2009-08" db="EMBL/GenBank/DDBJ databases">
        <authorList>
            <consortium name="US DOE Joint Genome Institute"/>
            <person name="Lucas S."/>
            <person name="Copeland A."/>
            <person name="Lapidus A."/>
            <person name="Glavina del Rio T."/>
            <person name="Dalin E."/>
            <person name="Tice H."/>
            <person name="Bruce D."/>
            <person name="Barry K."/>
            <person name="Pitluck S."/>
            <person name="Lowry S."/>
            <person name="Larimer F."/>
            <person name="Land M."/>
            <person name="Hauser L."/>
            <person name="Kyrpides N."/>
            <person name="Ivanova N."/>
            <person name="McMahon K.D."/>
            <person name="Hugenholtz P."/>
        </authorList>
    </citation>
    <scope>NUCLEOTIDE SEQUENCE</scope>
    <source>
        <strain evidence="10">UW-1</strain>
    </source>
</reference>